<keyword evidence="13" id="KW-1185">Reference proteome</keyword>
<dbReference type="InterPro" id="IPR029510">
    <property type="entry name" value="Ald_DH_CS_GLU"/>
</dbReference>
<dbReference type="InterPro" id="IPR016162">
    <property type="entry name" value="Ald_DH_N"/>
</dbReference>
<dbReference type="GO" id="GO:0008802">
    <property type="term" value="F:betaine-aldehyde dehydrogenase (NAD+) activity"/>
    <property type="evidence" value="ECO:0007669"/>
    <property type="project" value="UniProtKB-UniRule"/>
</dbReference>
<evidence type="ECO:0000256" key="1">
    <source>
        <dbReference type="ARBA" id="ARBA00009986"/>
    </source>
</evidence>
<accession>A0A327JLC9</accession>
<evidence type="ECO:0000256" key="2">
    <source>
        <dbReference type="ARBA" id="ARBA00022723"/>
    </source>
</evidence>
<evidence type="ECO:0000313" key="13">
    <source>
        <dbReference type="Proteomes" id="UP000249299"/>
    </source>
</evidence>
<comment type="caution">
    <text evidence="12">The sequence shown here is derived from an EMBL/GenBank/DDBJ whole genome shotgun (WGS) entry which is preliminary data.</text>
</comment>
<dbReference type="OrthoDB" id="9812625at2"/>
<keyword evidence="3" id="KW-0630">Potassium</keyword>
<evidence type="ECO:0000256" key="10">
    <source>
        <dbReference type="SAM" id="MobiDB-lite"/>
    </source>
</evidence>
<evidence type="ECO:0000256" key="6">
    <source>
        <dbReference type="ARBA" id="ARBA00023097"/>
    </source>
</evidence>
<dbReference type="InterPro" id="IPR015590">
    <property type="entry name" value="Aldehyde_DH_dom"/>
</dbReference>
<dbReference type="Pfam" id="PF00171">
    <property type="entry name" value="Aldedh"/>
    <property type="match status" value="1"/>
</dbReference>
<evidence type="ECO:0000259" key="11">
    <source>
        <dbReference type="Pfam" id="PF00171"/>
    </source>
</evidence>
<evidence type="ECO:0000313" key="12">
    <source>
        <dbReference type="EMBL" id="RAI27250.1"/>
    </source>
</evidence>
<keyword evidence="4 9" id="KW-0560">Oxidoreductase</keyword>
<dbReference type="PROSITE" id="PS00687">
    <property type="entry name" value="ALDEHYDE_DEHYDR_GLU"/>
    <property type="match status" value="1"/>
</dbReference>
<dbReference type="InterPro" id="IPR011264">
    <property type="entry name" value="BADH"/>
</dbReference>
<dbReference type="AlphaFoldDB" id="A0A327JLC9"/>
<keyword evidence="6" id="KW-0558">Oxidation</keyword>
<comment type="similarity">
    <text evidence="1 9">Belongs to the aldehyde dehydrogenase family.</text>
</comment>
<keyword evidence="5" id="KW-0520">NAD</keyword>
<evidence type="ECO:0000256" key="8">
    <source>
        <dbReference type="PROSITE-ProRule" id="PRU10007"/>
    </source>
</evidence>
<dbReference type="NCBIfam" id="TIGR01804">
    <property type="entry name" value="BADH"/>
    <property type="match status" value="1"/>
</dbReference>
<organism evidence="12 13">
    <name type="scientific">Rhodobium orientis</name>
    <dbReference type="NCBI Taxonomy" id="34017"/>
    <lineage>
        <taxon>Bacteria</taxon>
        <taxon>Pseudomonadati</taxon>
        <taxon>Pseudomonadota</taxon>
        <taxon>Alphaproteobacteria</taxon>
        <taxon>Hyphomicrobiales</taxon>
        <taxon>Rhodobiaceae</taxon>
        <taxon>Rhodobium</taxon>
    </lineage>
</organism>
<dbReference type="InterPro" id="IPR016160">
    <property type="entry name" value="Ald_DH_CS_CYS"/>
</dbReference>
<dbReference type="Proteomes" id="UP000249299">
    <property type="component" value="Unassembled WGS sequence"/>
</dbReference>
<feature type="active site" evidence="8">
    <location>
        <position position="299"/>
    </location>
</feature>
<dbReference type="EMBL" id="NPEV01000020">
    <property type="protein sequence ID" value="RAI27250.1"/>
    <property type="molecule type" value="Genomic_DNA"/>
</dbReference>
<dbReference type="InterPro" id="IPR016163">
    <property type="entry name" value="Ald_DH_C"/>
</dbReference>
<dbReference type="Gene3D" id="3.40.309.10">
    <property type="entry name" value="Aldehyde Dehydrogenase, Chain A, domain 2"/>
    <property type="match status" value="1"/>
</dbReference>
<evidence type="ECO:0000256" key="9">
    <source>
        <dbReference type="RuleBase" id="RU003345"/>
    </source>
</evidence>
<evidence type="ECO:0000256" key="3">
    <source>
        <dbReference type="ARBA" id="ARBA00022958"/>
    </source>
</evidence>
<proteinExistence type="inferred from homology"/>
<dbReference type="InterPro" id="IPR016161">
    <property type="entry name" value="Ald_DH/histidinol_DH"/>
</dbReference>
<evidence type="ECO:0000256" key="7">
    <source>
        <dbReference type="NCBIfam" id="TIGR01804"/>
    </source>
</evidence>
<dbReference type="EC" id="1.2.1.8" evidence="7"/>
<reference evidence="12 13" key="1">
    <citation type="submission" date="2017-07" db="EMBL/GenBank/DDBJ databases">
        <title>Draft Genome Sequences of Select Purple Nonsulfur Bacteria.</title>
        <authorList>
            <person name="Lasarre B."/>
            <person name="Mckinlay J.B."/>
        </authorList>
    </citation>
    <scope>NUCLEOTIDE SEQUENCE [LARGE SCALE GENOMIC DNA]</scope>
    <source>
        <strain evidence="12 13">DSM 11290</strain>
    </source>
</reference>
<sequence length="536" mass="56531">MSKPGSAPPERHPKGIDDLRCDARGGIGTRGLSGCLNAPVNARTDKKDHPMPNAQPKGSHFIAGEYVPGAGLAVPDIYPATGEVIAEIRHAQPDEIEAAIAAAKRGFAVWSKTPGAERARVLRRAADLLRARNEEIARIETLDTGKPIQETLVADALSGVECLEYFAGIASSLSGDYVDLGGDWIYTRREPLGIVAGIGAWNYPVQIASWKAAPALACGNAMIFKPSEETPLSALILAEILTEAGLPAGVFNVVQGAAEVGAALVAHPEIAKVSLTGEVGTGKRIMGDAAKTLKHVTFELGGKSPILVFEDADLDAAVGGAMLGNFYSSGQICSNGTRVYVHSSVKDAFIERLIARTKALKLGDPLDPETQIGPLVSERHMEKVLSYMEIGKAEATCLIGGGRATGPGLDSGFYVEPTVFDASSDEARIASEEIFGPVLTILTFDDEADAIARANATPFGLAAGVFTRDLARAHRVVAELQAGTCWINTYNLTPVEMPFGGVKQSGIGRENGKAALEHYSQVKSVYVAMTPTETPF</sequence>
<dbReference type="FunFam" id="3.40.605.10:FF:000007">
    <property type="entry name" value="NAD/NADP-dependent betaine aldehyde dehydrogenase"/>
    <property type="match status" value="1"/>
</dbReference>
<dbReference type="NCBIfam" id="NF009725">
    <property type="entry name" value="PRK13252.1"/>
    <property type="match status" value="1"/>
</dbReference>
<dbReference type="GO" id="GO:0046872">
    <property type="term" value="F:metal ion binding"/>
    <property type="evidence" value="ECO:0007669"/>
    <property type="project" value="UniProtKB-KW"/>
</dbReference>
<dbReference type="FunFam" id="3.40.309.10:FF:000012">
    <property type="entry name" value="Betaine aldehyde dehydrogenase"/>
    <property type="match status" value="1"/>
</dbReference>
<dbReference type="SUPFAM" id="SSF53720">
    <property type="entry name" value="ALDH-like"/>
    <property type="match status" value="1"/>
</dbReference>
<dbReference type="PROSITE" id="PS00070">
    <property type="entry name" value="ALDEHYDE_DEHYDR_CYS"/>
    <property type="match status" value="1"/>
</dbReference>
<feature type="domain" description="Aldehyde dehydrogenase" evidence="11">
    <location>
        <begin position="73"/>
        <end position="525"/>
    </location>
</feature>
<keyword evidence="2" id="KW-0479">Metal-binding</keyword>
<protein>
    <recommendedName>
        <fullName evidence="7">Betaine-aldehyde dehydrogenase</fullName>
        <ecNumber evidence="7">1.2.1.8</ecNumber>
    </recommendedName>
</protein>
<evidence type="ECO:0000256" key="5">
    <source>
        <dbReference type="ARBA" id="ARBA00023027"/>
    </source>
</evidence>
<evidence type="ECO:0000256" key="4">
    <source>
        <dbReference type="ARBA" id="ARBA00023002"/>
    </source>
</evidence>
<dbReference type="Gene3D" id="3.40.605.10">
    <property type="entry name" value="Aldehyde Dehydrogenase, Chain A, domain 1"/>
    <property type="match status" value="1"/>
</dbReference>
<dbReference type="FunFam" id="3.40.605.10:FF:000026">
    <property type="entry name" value="Aldehyde dehydrogenase, putative"/>
    <property type="match status" value="1"/>
</dbReference>
<dbReference type="GO" id="GO:0019285">
    <property type="term" value="P:glycine betaine biosynthetic process from choline"/>
    <property type="evidence" value="ECO:0007669"/>
    <property type="project" value="InterPro"/>
</dbReference>
<dbReference type="PANTHER" id="PTHR11699">
    <property type="entry name" value="ALDEHYDE DEHYDROGENASE-RELATED"/>
    <property type="match status" value="1"/>
</dbReference>
<dbReference type="CDD" id="cd07090">
    <property type="entry name" value="ALDH_F9_TMBADH"/>
    <property type="match status" value="1"/>
</dbReference>
<name>A0A327JLC9_9HYPH</name>
<feature type="compositionally biased region" description="Basic and acidic residues" evidence="10">
    <location>
        <begin position="9"/>
        <end position="23"/>
    </location>
</feature>
<gene>
    <name evidence="12" type="ORF">CH339_10935</name>
</gene>
<feature type="region of interest" description="Disordered" evidence="10">
    <location>
        <begin position="1"/>
        <end position="23"/>
    </location>
</feature>